<gene>
    <name evidence="2" type="ORF">ABUE30_10845</name>
</gene>
<evidence type="ECO:0000313" key="3">
    <source>
        <dbReference type="Proteomes" id="UP001629953"/>
    </source>
</evidence>
<dbReference type="EMBL" id="JBEQCT010000004">
    <property type="protein sequence ID" value="MFM2485549.1"/>
    <property type="molecule type" value="Genomic_DNA"/>
</dbReference>
<sequence length="135" mass="15548">MTRVMIFVLIVVCGFESTWAIRNPFLRPMTKSDKPGTRAPIDSPSASAKTKIQRNSPTLSASHLECPHHWHYRGELDTRNSHYALMQQPNGGYRWVAQGQRLEGTLWRLFSIQHNSIQLIAHVTPQQCHMARDYH</sequence>
<evidence type="ECO:0000256" key="1">
    <source>
        <dbReference type="SAM" id="MobiDB-lite"/>
    </source>
</evidence>
<keyword evidence="3" id="KW-1185">Reference proteome</keyword>
<dbReference type="RefSeq" id="WP_408623786.1">
    <property type="nucleotide sequence ID" value="NZ_JBEQCT010000004.1"/>
</dbReference>
<proteinExistence type="predicted"/>
<organism evidence="2 3">
    <name type="scientific">Celerinatantimonas yamalensis</name>
    <dbReference type="NCBI Taxonomy" id="559956"/>
    <lineage>
        <taxon>Bacteria</taxon>
        <taxon>Pseudomonadati</taxon>
        <taxon>Pseudomonadota</taxon>
        <taxon>Gammaproteobacteria</taxon>
        <taxon>Celerinatantimonadaceae</taxon>
        <taxon>Celerinatantimonas</taxon>
    </lineage>
</organism>
<protein>
    <recommendedName>
        <fullName evidence="4">MSHA biogenesis protein MshK</fullName>
    </recommendedName>
</protein>
<comment type="caution">
    <text evidence="2">The sequence shown here is derived from an EMBL/GenBank/DDBJ whole genome shotgun (WGS) entry which is preliminary data.</text>
</comment>
<reference evidence="2 3" key="1">
    <citation type="journal article" date="2013" name="Int. J. Syst. Evol. Microbiol.">
        <title>Celerinatantimonas yamalensis sp. nov., a cold-adapted diazotrophic bacterium from a cold permafrost brine.</title>
        <authorList>
            <person name="Shcherbakova V."/>
            <person name="Chuvilskaya N."/>
            <person name="Rivkina E."/>
            <person name="Demidov N."/>
            <person name="Uchaeva V."/>
            <person name="Suetin S."/>
            <person name="Suzina N."/>
            <person name="Gilichinsky D."/>
        </authorList>
    </citation>
    <scope>NUCLEOTIDE SEQUENCE [LARGE SCALE GENOMIC DNA]</scope>
    <source>
        <strain evidence="2 3">C7</strain>
    </source>
</reference>
<evidence type="ECO:0000313" key="2">
    <source>
        <dbReference type="EMBL" id="MFM2485549.1"/>
    </source>
</evidence>
<evidence type="ECO:0008006" key="4">
    <source>
        <dbReference type="Google" id="ProtNLM"/>
    </source>
</evidence>
<name>A0ABW9G833_9GAMM</name>
<feature type="region of interest" description="Disordered" evidence="1">
    <location>
        <begin position="30"/>
        <end position="52"/>
    </location>
</feature>
<accession>A0ABW9G833</accession>
<dbReference type="Proteomes" id="UP001629953">
    <property type="component" value="Unassembled WGS sequence"/>
</dbReference>